<evidence type="ECO:0000259" key="1">
    <source>
        <dbReference type="Pfam" id="PF00501"/>
    </source>
</evidence>
<evidence type="ECO:0000313" key="3">
    <source>
        <dbReference type="Proteomes" id="UP000290287"/>
    </source>
</evidence>
<dbReference type="GO" id="GO:0031177">
    <property type="term" value="F:phosphopantetheine binding"/>
    <property type="evidence" value="ECO:0007669"/>
    <property type="project" value="TreeGrafter"/>
</dbReference>
<dbReference type="InterPro" id="IPR042099">
    <property type="entry name" value="ANL_N_sf"/>
</dbReference>
<keyword evidence="3" id="KW-1185">Reference proteome</keyword>
<dbReference type="AlphaFoldDB" id="A0A4Q0YTF1"/>
<dbReference type="Pfam" id="PF00501">
    <property type="entry name" value="AMP-binding"/>
    <property type="match status" value="1"/>
</dbReference>
<organism evidence="2 3">
    <name type="scientific">Veronia nyctiphanis</name>
    <dbReference type="NCBI Taxonomy" id="1278244"/>
    <lineage>
        <taxon>Bacteria</taxon>
        <taxon>Pseudomonadati</taxon>
        <taxon>Pseudomonadota</taxon>
        <taxon>Gammaproteobacteria</taxon>
        <taxon>Vibrionales</taxon>
        <taxon>Vibrionaceae</taxon>
        <taxon>Veronia</taxon>
    </lineage>
</organism>
<dbReference type="InterPro" id="IPR000873">
    <property type="entry name" value="AMP-dep_synth/lig_dom"/>
</dbReference>
<sequence>MPPSKPLSIGKPTPNNIVYVLNDDMQPCAIGEVGEMWAGGACVTKGYLGNDALTAERYVPDPFLADGSMMFRTRDLGRWTSNGELKHIGRTDDQVKVRGFRVELDGVSRQLETKDDIELAVTLKLDDRTLISFITPEICTEQEGKAHLKHRLPYYSIPEHIVALDKLPLTPRGKIDKRKLMDMFLRDQQASVSNSQNEGAA</sequence>
<dbReference type="Gene3D" id="3.40.50.12780">
    <property type="entry name" value="N-terminal domain of ligase-like"/>
    <property type="match status" value="1"/>
</dbReference>
<dbReference type="GO" id="GO:0044550">
    <property type="term" value="P:secondary metabolite biosynthetic process"/>
    <property type="evidence" value="ECO:0007669"/>
    <property type="project" value="TreeGrafter"/>
</dbReference>
<dbReference type="OrthoDB" id="5817163at2"/>
<dbReference type="GO" id="GO:0043041">
    <property type="term" value="P:amino acid activation for nonribosomal peptide biosynthetic process"/>
    <property type="evidence" value="ECO:0007669"/>
    <property type="project" value="TreeGrafter"/>
</dbReference>
<protein>
    <recommendedName>
        <fullName evidence="1">AMP-dependent synthetase/ligase domain-containing protein</fullName>
    </recommendedName>
</protein>
<dbReference type="GO" id="GO:0005737">
    <property type="term" value="C:cytoplasm"/>
    <property type="evidence" value="ECO:0007669"/>
    <property type="project" value="TreeGrafter"/>
</dbReference>
<dbReference type="InterPro" id="IPR045851">
    <property type="entry name" value="AMP-bd_C_sf"/>
</dbReference>
<accession>A0A4Q0YTF1</accession>
<proteinExistence type="predicted"/>
<dbReference type="PANTHER" id="PTHR45527:SF1">
    <property type="entry name" value="FATTY ACID SYNTHASE"/>
    <property type="match status" value="1"/>
</dbReference>
<dbReference type="EMBL" id="PEIB01000002">
    <property type="protein sequence ID" value="RXJ74552.1"/>
    <property type="molecule type" value="Genomic_DNA"/>
</dbReference>
<gene>
    <name evidence="2" type="ORF">CS022_02975</name>
</gene>
<comment type="caution">
    <text evidence="2">The sequence shown here is derived from an EMBL/GenBank/DDBJ whole genome shotgun (WGS) entry which is preliminary data.</text>
</comment>
<evidence type="ECO:0000313" key="2">
    <source>
        <dbReference type="EMBL" id="RXJ74552.1"/>
    </source>
</evidence>
<reference evidence="2 3" key="1">
    <citation type="submission" date="2017-10" db="EMBL/GenBank/DDBJ databases">
        <title>Nyctiphanis sp. nov., isolated from the stomach of the euphausiid Nyctiphanes simplex (Hansen, 1911) in the Gulf of California.</title>
        <authorList>
            <person name="Gomez-Gil B."/>
            <person name="Aguilar-Mendez M."/>
            <person name="Lopez-Cortes A."/>
            <person name="Gomez-Gutierrez J."/>
            <person name="Roque A."/>
            <person name="Lang E."/>
            <person name="Gonzalez-Castillo A."/>
        </authorList>
    </citation>
    <scope>NUCLEOTIDE SEQUENCE [LARGE SCALE GENOMIC DNA]</scope>
    <source>
        <strain evidence="2 3">CAIM 600</strain>
    </source>
</reference>
<feature type="domain" description="AMP-dependent synthetase/ligase" evidence="1">
    <location>
        <begin position="5"/>
        <end position="48"/>
    </location>
</feature>
<dbReference type="SUPFAM" id="SSF56801">
    <property type="entry name" value="Acetyl-CoA synthetase-like"/>
    <property type="match status" value="1"/>
</dbReference>
<dbReference type="PANTHER" id="PTHR45527">
    <property type="entry name" value="NONRIBOSOMAL PEPTIDE SYNTHETASE"/>
    <property type="match status" value="1"/>
</dbReference>
<dbReference type="Proteomes" id="UP000290287">
    <property type="component" value="Unassembled WGS sequence"/>
</dbReference>
<dbReference type="Gene3D" id="3.30.300.30">
    <property type="match status" value="1"/>
</dbReference>
<name>A0A4Q0YTF1_9GAMM</name>